<proteinExistence type="predicted"/>
<organism evidence="1 2">
    <name type="scientific">Striga asiatica</name>
    <name type="common">Asiatic witchweed</name>
    <name type="synonym">Buchnera asiatica</name>
    <dbReference type="NCBI Taxonomy" id="4170"/>
    <lineage>
        <taxon>Eukaryota</taxon>
        <taxon>Viridiplantae</taxon>
        <taxon>Streptophyta</taxon>
        <taxon>Embryophyta</taxon>
        <taxon>Tracheophyta</taxon>
        <taxon>Spermatophyta</taxon>
        <taxon>Magnoliopsida</taxon>
        <taxon>eudicotyledons</taxon>
        <taxon>Gunneridae</taxon>
        <taxon>Pentapetalae</taxon>
        <taxon>asterids</taxon>
        <taxon>lamiids</taxon>
        <taxon>Lamiales</taxon>
        <taxon>Orobanchaceae</taxon>
        <taxon>Buchnereae</taxon>
        <taxon>Striga</taxon>
    </lineage>
</organism>
<gene>
    <name evidence="1" type="ORF">STAS_35104</name>
</gene>
<protein>
    <submittedName>
        <fullName evidence="1">ARABIDILLO-1</fullName>
    </submittedName>
</protein>
<sequence>MKNTRLEGRLDSTSAITIHTTTSTLAAQNSSRRKTVHAAPHDSLFTFPTTTSGSRSPSLLFFLLLRRRLSPTSSSVLRPAAAAAAAALSLTLAKHFTAFSGIVPSSSLVHLPARNAVDHPAARPGAASAGGRPYELGVGLRPLVEAGVIDADWVARVAHAT</sequence>
<comment type="caution">
    <text evidence="1">The sequence shown here is derived from an EMBL/GenBank/DDBJ whole genome shotgun (WGS) entry which is preliminary data.</text>
</comment>
<dbReference type="EMBL" id="BKCP01013181">
    <property type="protein sequence ID" value="GER57293.1"/>
    <property type="molecule type" value="Genomic_DNA"/>
</dbReference>
<evidence type="ECO:0000313" key="1">
    <source>
        <dbReference type="EMBL" id="GER57293.1"/>
    </source>
</evidence>
<accession>A0A5A7RJ86</accession>
<evidence type="ECO:0000313" key="2">
    <source>
        <dbReference type="Proteomes" id="UP000325081"/>
    </source>
</evidence>
<name>A0A5A7RJ86_STRAF</name>
<dbReference type="Proteomes" id="UP000325081">
    <property type="component" value="Unassembled WGS sequence"/>
</dbReference>
<reference evidence="2" key="1">
    <citation type="journal article" date="2019" name="Curr. Biol.">
        <title>Genome Sequence of Striga asiatica Provides Insight into the Evolution of Plant Parasitism.</title>
        <authorList>
            <person name="Yoshida S."/>
            <person name="Kim S."/>
            <person name="Wafula E.K."/>
            <person name="Tanskanen J."/>
            <person name="Kim Y.M."/>
            <person name="Honaas L."/>
            <person name="Yang Z."/>
            <person name="Spallek T."/>
            <person name="Conn C.E."/>
            <person name="Ichihashi Y."/>
            <person name="Cheong K."/>
            <person name="Cui S."/>
            <person name="Der J.P."/>
            <person name="Gundlach H."/>
            <person name="Jiao Y."/>
            <person name="Hori C."/>
            <person name="Ishida J.K."/>
            <person name="Kasahara H."/>
            <person name="Kiba T."/>
            <person name="Kim M.S."/>
            <person name="Koo N."/>
            <person name="Laohavisit A."/>
            <person name="Lee Y.H."/>
            <person name="Lumba S."/>
            <person name="McCourt P."/>
            <person name="Mortimer J.C."/>
            <person name="Mutuku J.M."/>
            <person name="Nomura T."/>
            <person name="Sasaki-Sekimoto Y."/>
            <person name="Seto Y."/>
            <person name="Wang Y."/>
            <person name="Wakatake T."/>
            <person name="Sakakibara H."/>
            <person name="Demura T."/>
            <person name="Yamaguchi S."/>
            <person name="Yoneyama K."/>
            <person name="Manabe R.I."/>
            <person name="Nelson D.C."/>
            <person name="Schulman A.H."/>
            <person name="Timko M.P."/>
            <person name="dePamphilis C.W."/>
            <person name="Choi D."/>
            <person name="Shirasu K."/>
        </authorList>
    </citation>
    <scope>NUCLEOTIDE SEQUENCE [LARGE SCALE GENOMIC DNA]</scope>
    <source>
        <strain evidence="2">cv. UVA1</strain>
    </source>
</reference>
<keyword evidence="2" id="KW-1185">Reference proteome</keyword>
<dbReference type="AlphaFoldDB" id="A0A5A7RJ86"/>